<accession>A0A150KL14</accession>
<reference evidence="1 2" key="1">
    <citation type="submission" date="2016-01" db="EMBL/GenBank/DDBJ databases">
        <title>Genome Sequences of Twelve Sporeforming Bacillus Species Isolated from Foods.</title>
        <authorList>
            <person name="Berendsen E.M."/>
            <person name="Wells-Bennik M.H."/>
            <person name="Krawcyk A.O."/>
            <person name="De Jong A."/>
            <person name="Holsappel S."/>
            <person name="Eijlander R.T."/>
            <person name="Kuipers O.P."/>
        </authorList>
    </citation>
    <scope>NUCLEOTIDE SEQUENCE [LARGE SCALE GENOMIC DNA]</scope>
    <source>
        <strain evidence="1 2">B4102</strain>
    </source>
</reference>
<dbReference type="STRING" id="46224.B4102_3874"/>
<evidence type="ECO:0000313" key="2">
    <source>
        <dbReference type="Proteomes" id="UP000075666"/>
    </source>
</evidence>
<comment type="caution">
    <text evidence="1">The sequence shown here is derived from an EMBL/GenBank/DDBJ whole genome shotgun (WGS) entry which is preliminary data.</text>
</comment>
<evidence type="ECO:0000313" key="1">
    <source>
        <dbReference type="EMBL" id="KYC90366.1"/>
    </source>
</evidence>
<sequence>MTFEARKKKKINLKNIVEKLQKKGINVRICKRPNFKYMGNQNA</sequence>
<organism evidence="1 2">
    <name type="scientific">Heyndrickxia sporothermodurans</name>
    <dbReference type="NCBI Taxonomy" id="46224"/>
    <lineage>
        <taxon>Bacteria</taxon>
        <taxon>Bacillati</taxon>
        <taxon>Bacillota</taxon>
        <taxon>Bacilli</taxon>
        <taxon>Bacillales</taxon>
        <taxon>Bacillaceae</taxon>
        <taxon>Heyndrickxia</taxon>
    </lineage>
</organism>
<proteinExistence type="predicted"/>
<gene>
    <name evidence="1" type="ORF">B4102_3874</name>
</gene>
<protein>
    <submittedName>
        <fullName evidence="1">Uncharacterized protein</fullName>
    </submittedName>
</protein>
<dbReference type="PATRIC" id="fig|46224.3.peg.1017"/>
<dbReference type="AlphaFoldDB" id="A0A150KL14"/>
<keyword evidence="2" id="KW-1185">Reference proteome</keyword>
<dbReference type="Proteomes" id="UP000075666">
    <property type="component" value="Unassembled WGS sequence"/>
</dbReference>
<name>A0A150KL14_9BACI</name>
<dbReference type="EMBL" id="LQYN01000128">
    <property type="protein sequence ID" value="KYC90366.1"/>
    <property type="molecule type" value="Genomic_DNA"/>
</dbReference>